<dbReference type="EMBL" id="KN835264">
    <property type="protein sequence ID" value="KIK41607.1"/>
    <property type="molecule type" value="Genomic_DNA"/>
</dbReference>
<dbReference type="PROSITE" id="PS50082">
    <property type="entry name" value="WD_REPEATS_2"/>
    <property type="match status" value="1"/>
</dbReference>
<evidence type="ECO:0000313" key="4">
    <source>
        <dbReference type="EMBL" id="KIK41607.1"/>
    </source>
</evidence>
<dbReference type="Proteomes" id="UP000054485">
    <property type="component" value="Unassembled WGS sequence"/>
</dbReference>
<organism evidence="4 5">
    <name type="scientific">Suillus luteus UH-Slu-Lm8-n1</name>
    <dbReference type="NCBI Taxonomy" id="930992"/>
    <lineage>
        <taxon>Eukaryota</taxon>
        <taxon>Fungi</taxon>
        <taxon>Dikarya</taxon>
        <taxon>Basidiomycota</taxon>
        <taxon>Agaricomycotina</taxon>
        <taxon>Agaricomycetes</taxon>
        <taxon>Agaricomycetidae</taxon>
        <taxon>Boletales</taxon>
        <taxon>Suillineae</taxon>
        <taxon>Suillaceae</taxon>
        <taxon>Suillus</taxon>
    </lineage>
</organism>
<gene>
    <name evidence="4" type="ORF">CY34DRAFT_66255</name>
</gene>
<dbReference type="AlphaFoldDB" id="A0A0D0B532"/>
<name>A0A0D0B532_9AGAM</name>
<evidence type="ECO:0000313" key="5">
    <source>
        <dbReference type="Proteomes" id="UP000054485"/>
    </source>
</evidence>
<proteinExistence type="predicted"/>
<dbReference type="STRING" id="930992.A0A0D0B532"/>
<dbReference type="InParanoid" id="A0A0D0B532"/>
<feature type="non-terminal residue" evidence="4">
    <location>
        <position position="1"/>
    </location>
</feature>
<keyword evidence="1 3" id="KW-0853">WD repeat</keyword>
<feature type="repeat" description="WD" evidence="3">
    <location>
        <begin position="3"/>
        <end position="44"/>
    </location>
</feature>
<evidence type="ECO:0008006" key="6">
    <source>
        <dbReference type="Google" id="ProtNLM"/>
    </source>
</evidence>
<dbReference type="InterPro" id="IPR001680">
    <property type="entry name" value="WD40_rpt"/>
</dbReference>
<keyword evidence="2" id="KW-0677">Repeat</keyword>
<dbReference type="PROSITE" id="PS00678">
    <property type="entry name" value="WD_REPEATS_1"/>
    <property type="match status" value="1"/>
</dbReference>
<reference evidence="5" key="2">
    <citation type="submission" date="2015-01" db="EMBL/GenBank/DDBJ databases">
        <title>Evolutionary Origins and Diversification of the Mycorrhizal Mutualists.</title>
        <authorList>
            <consortium name="DOE Joint Genome Institute"/>
            <consortium name="Mycorrhizal Genomics Consortium"/>
            <person name="Kohler A."/>
            <person name="Kuo A."/>
            <person name="Nagy L.G."/>
            <person name="Floudas D."/>
            <person name="Copeland A."/>
            <person name="Barry K.W."/>
            <person name="Cichocki N."/>
            <person name="Veneault-Fourrey C."/>
            <person name="LaButti K."/>
            <person name="Lindquist E.A."/>
            <person name="Lipzen A."/>
            <person name="Lundell T."/>
            <person name="Morin E."/>
            <person name="Murat C."/>
            <person name="Riley R."/>
            <person name="Ohm R."/>
            <person name="Sun H."/>
            <person name="Tunlid A."/>
            <person name="Henrissat B."/>
            <person name="Grigoriev I.V."/>
            <person name="Hibbett D.S."/>
            <person name="Martin F."/>
        </authorList>
    </citation>
    <scope>NUCLEOTIDE SEQUENCE [LARGE SCALE GENOMIC DNA]</scope>
    <source>
        <strain evidence="5">UH-Slu-Lm8-n1</strain>
    </source>
</reference>
<protein>
    <recommendedName>
        <fullName evidence="6">Anaphase-promoting complex subunit 4 WD40 domain-containing protein</fullName>
    </recommendedName>
</protein>
<dbReference type="InterPro" id="IPR015943">
    <property type="entry name" value="WD40/YVTN_repeat-like_dom_sf"/>
</dbReference>
<dbReference type="OrthoDB" id="6262491at2759"/>
<reference evidence="4 5" key="1">
    <citation type="submission" date="2014-04" db="EMBL/GenBank/DDBJ databases">
        <authorList>
            <consortium name="DOE Joint Genome Institute"/>
            <person name="Kuo A."/>
            <person name="Ruytinx J."/>
            <person name="Rineau F."/>
            <person name="Colpaert J."/>
            <person name="Kohler A."/>
            <person name="Nagy L.G."/>
            <person name="Floudas D."/>
            <person name="Copeland A."/>
            <person name="Barry K.W."/>
            <person name="Cichocki N."/>
            <person name="Veneault-Fourrey C."/>
            <person name="LaButti K."/>
            <person name="Lindquist E.A."/>
            <person name="Lipzen A."/>
            <person name="Lundell T."/>
            <person name="Morin E."/>
            <person name="Murat C."/>
            <person name="Sun H."/>
            <person name="Tunlid A."/>
            <person name="Henrissat B."/>
            <person name="Grigoriev I.V."/>
            <person name="Hibbett D.S."/>
            <person name="Martin F."/>
            <person name="Nordberg H.P."/>
            <person name="Cantor M.N."/>
            <person name="Hua S.X."/>
        </authorList>
    </citation>
    <scope>NUCLEOTIDE SEQUENCE [LARGE SCALE GENOMIC DNA]</scope>
    <source>
        <strain evidence="4 5">UH-Slu-Lm8-n1</strain>
    </source>
</reference>
<dbReference type="Gene3D" id="2.130.10.10">
    <property type="entry name" value="YVTN repeat-like/Quinoprotein amine dehydrogenase"/>
    <property type="match status" value="1"/>
</dbReference>
<accession>A0A0D0B532</accession>
<evidence type="ECO:0000256" key="2">
    <source>
        <dbReference type="ARBA" id="ARBA00022737"/>
    </source>
</evidence>
<evidence type="ECO:0000256" key="3">
    <source>
        <dbReference type="PROSITE-ProRule" id="PRU00221"/>
    </source>
</evidence>
<dbReference type="SUPFAM" id="SSF50998">
    <property type="entry name" value="Quinoprotein alcohol dehydrogenase-like"/>
    <property type="match status" value="1"/>
</dbReference>
<dbReference type="InterPro" id="IPR011047">
    <property type="entry name" value="Quinoprotein_ADH-like_sf"/>
</dbReference>
<sequence>NPIKTGHEIVYAVRYSPETKMIAMGGWDEGIQIWDANTGKLLTKIELGGSVRSLAWTSDEKKLIAGALGSSIRIFDTAT</sequence>
<evidence type="ECO:0000256" key="1">
    <source>
        <dbReference type="ARBA" id="ARBA00022574"/>
    </source>
</evidence>
<dbReference type="InterPro" id="IPR019775">
    <property type="entry name" value="WD40_repeat_CS"/>
</dbReference>
<dbReference type="HOGENOM" id="CLU_000288_57_30_1"/>
<feature type="non-terminal residue" evidence="4">
    <location>
        <position position="79"/>
    </location>
</feature>
<dbReference type="SMART" id="SM00320">
    <property type="entry name" value="WD40"/>
    <property type="match status" value="2"/>
</dbReference>
<dbReference type="Pfam" id="PF00400">
    <property type="entry name" value="WD40"/>
    <property type="match status" value="2"/>
</dbReference>
<keyword evidence="5" id="KW-1185">Reference proteome</keyword>